<name>A0A9P5PXX9_9AGAR</name>
<reference evidence="1" key="1">
    <citation type="submission" date="2020-11" db="EMBL/GenBank/DDBJ databases">
        <authorList>
            <consortium name="DOE Joint Genome Institute"/>
            <person name="Ahrendt S."/>
            <person name="Riley R."/>
            <person name="Andreopoulos W."/>
            <person name="Labutti K."/>
            <person name="Pangilinan J."/>
            <person name="Ruiz-Duenas F.J."/>
            <person name="Barrasa J.M."/>
            <person name="Sanchez-Garcia M."/>
            <person name="Camarero S."/>
            <person name="Miyauchi S."/>
            <person name="Serrano A."/>
            <person name="Linde D."/>
            <person name="Babiker R."/>
            <person name="Drula E."/>
            <person name="Ayuso-Fernandez I."/>
            <person name="Pacheco R."/>
            <person name="Padilla G."/>
            <person name="Ferreira P."/>
            <person name="Barriuso J."/>
            <person name="Kellner H."/>
            <person name="Castanera R."/>
            <person name="Alfaro M."/>
            <person name="Ramirez L."/>
            <person name="Pisabarro A.G."/>
            <person name="Kuo A."/>
            <person name="Tritt A."/>
            <person name="Lipzen A."/>
            <person name="He G."/>
            <person name="Yan M."/>
            <person name="Ng V."/>
            <person name="Cullen D."/>
            <person name="Martin F."/>
            <person name="Rosso M.-N."/>
            <person name="Henrissat B."/>
            <person name="Hibbett D."/>
            <person name="Martinez A.T."/>
            <person name="Grigoriev I.V."/>
        </authorList>
    </citation>
    <scope>NUCLEOTIDE SEQUENCE</scope>
    <source>
        <strain evidence="1">AH 40177</strain>
    </source>
</reference>
<sequence>MIFNTDSQPSPSRASLLQYFPVHHANRRSMNASYQHRSPGQPRHHSSTLFLSAFIPLDNQEAC</sequence>
<comment type="caution">
    <text evidence="1">The sequence shown here is derived from an EMBL/GenBank/DDBJ whole genome shotgun (WGS) entry which is preliminary data.</text>
</comment>
<keyword evidence="2" id="KW-1185">Reference proteome</keyword>
<evidence type="ECO:0000313" key="2">
    <source>
        <dbReference type="Proteomes" id="UP000772434"/>
    </source>
</evidence>
<dbReference type="AlphaFoldDB" id="A0A9P5PXX9"/>
<organism evidence="1 2">
    <name type="scientific">Rhodocollybia butyracea</name>
    <dbReference type="NCBI Taxonomy" id="206335"/>
    <lineage>
        <taxon>Eukaryota</taxon>
        <taxon>Fungi</taxon>
        <taxon>Dikarya</taxon>
        <taxon>Basidiomycota</taxon>
        <taxon>Agaricomycotina</taxon>
        <taxon>Agaricomycetes</taxon>
        <taxon>Agaricomycetidae</taxon>
        <taxon>Agaricales</taxon>
        <taxon>Marasmiineae</taxon>
        <taxon>Omphalotaceae</taxon>
        <taxon>Rhodocollybia</taxon>
    </lineage>
</organism>
<dbReference type="EMBL" id="JADNRY010000033">
    <property type="protein sequence ID" value="KAF9071278.1"/>
    <property type="molecule type" value="Genomic_DNA"/>
</dbReference>
<gene>
    <name evidence="1" type="ORF">BDP27DRAFT_1322259</name>
</gene>
<proteinExistence type="predicted"/>
<accession>A0A9P5PXX9</accession>
<evidence type="ECO:0000313" key="1">
    <source>
        <dbReference type="EMBL" id="KAF9071278.1"/>
    </source>
</evidence>
<protein>
    <submittedName>
        <fullName evidence="1">Uncharacterized protein</fullName>
    </submittedName>
</protein>
<dbReference type="Proteomes" id="UP000772434">
    <property type="component" value="Unassembled WGS sequence"/>
</dbReference>